<name>A0A7R6QIF1_9ACTN</name>
<dbReference type="Proteomes" id="UP000595703">
    <property type="component" value="Plasmid pRVR1"/>
</dbReference>
<evidence type="ECO:0000313" key="1">
    <source>
        <dbReference type="EMBL" id="BBG20693.1"/>
    </source>
</evidence>
<keyword evidence="2" id="KW-1185">Reference proteome</keyword>
<geneLocation type="plasmid" evidence="1 2">
    <name>pRVR1</name>
</geneLocation>
<dbReference type="AlphaFoldDB" id="A0A7R6QIF1"/>
<accession>A0A7R6QIF1</accession>
<dbReference type="RefSeq" id="WP_202239838.1">
    <property type="nucleotide sequence ID" value="NZ_AP018366.1"/>
</dbReference>
<dbReference type="EMBL" id="AP018366">
    <property type="protein sequence ID" value="BBG20693.1"/>
    <property type="molecule type" value="Genomic_DNA"/>
</dbReference>
<proteinExistence type="predicted"/>
<keyword evidence="1" id="KW-0614">Plasmid</keyword>
<reference evidence="1 2" key="1">
    <citation type="journal article" date="2020" name="Sci. Rep.">
        <title>beta-carboline chemical signals induce reveromycin production through a LuxR family regulator in Streptomyces sp. SN-593.</title>
        <authorList>
            <person name="Panthee S."/>
            <person name="Kito N."/>
            <person name="Hayashi T."/>
            <person name="Shimizu T."/>
            <person name="Ishikawa J."/>
            <person name="Hamamoto H."/>
            <person name="Osada H."/>
            <person name="Takahashi S."/>
        </authorList>
    </citation>
    <scope>NUCLEOTIDE SEQUENCE [LARGE SCALE GENOMIC DNA]</scope>
    <source>
        <strain evidence="1 2">SN-593</strain>
        <plasmid evidence="1 2">pRVR1</plasmid>
    </source>
</reference>
<gene>
    <name evidence="1" type="ORF">RVR_P174</name>
</gene>
<protein>
    <submittedName>
        <fullName evidence="1">Uncharacterized protein</fullName>
    </submittedName>
</protein>
<organism evidence="1 2">
    <name type="scientific">Actinacidiphila reveromycinica</name>
    <dbReference type="NCBI Taxonomy" id="659352"/>
    <lineage>
        <taxon>Bacteria</taxon>
        <taxon>Bacillati</taxon>
        <taxon>Actinomycetota</taxon>
        <taxon>Actinomycetes</taxon>
        <taxon>Kitasatosporales</taxon>
        <taxon>Streptomycetaceae</taxon>
        <taxon>Actinacidiphila</taxon>
    </lineage>
</organism>
<evidence type="ECO:0000313" key="2">
    <source>
        <dbReference type="Proteomes" id="UP000595703"/>
    </source>
</evidence>
<dbReference type="KEGG" id="arev:RVR_P174"/>
<sequence length="48" mass="5038">MPTATPPAVKFSLAYALLRAAADVADHWVIAASTVSTVSRVARVEVAR</sequence>